<feature type="compositionally biased region" description="Polar residues" evidence="1">
    <location>
        <begin position="32"/>
        <end position="49"/>
    </location>
</feature>
<sequence>MSASVDQRMKGQGSSVANGPKDMVKDEEFESWRSQPHQQTYNPPMSSSSLPDPYMPSYYASMSYSFVNQGLGDGAWSNGGDPMTFLGGYGGQMGSGDQSHYMDGMFGQNSFSGYNQSFNYFPSGGGGDYSTWGNSAMGTRKTGHGTYPEDYYRDTYDQALDRNALKHMEQGMGGLTIADHKNDSQFVKDPYGKPGMLHGNIMAEHQLGKKFGSGTNENMVMAGAQGVSGQPVGSKKMSWATVASQPAKPQAKVKPKPVNPTAILAGGSKHNTSSMDIGTWESKNGSGAGNGGKMGPPPALQSRSAPNWNAPRGNRSNGPSGPGYNSPPQQQQQQQIVAAQNNTAGGDNYPQHPVLDKLRMENNYNPKEFDLNPKNVKFFIIKSYSEDDIHRSIKYSIWCSTEHGNKRLDQAFRDAKGLVYLFYSVNGSGHFCGMAQMVSPVDYGSTANVWAQDKWKGQFKVKWIYVKDVPNSQLRHIRLENNENKPVTNSRDTQEKKTNNVKLSNQMHFWMRGTFYQVKTLRGRNLVFSTLVSVACVQRSSAKLFL</sequence>
<dbReference type="PROSITE" id="PS50882">
    <property type="entry name" value="YTH"/>
    <property type="match status" value="1"/>
</dbReference>
<reference evidence="3" key="1">
    <citation type="submission" date="2020-07" db="EMBL/GenBank/DDBJ databases">
        <title>Multicomponent nature underlies the extraordinary mechanical properties of spider dragline silk.</title>
        <authorList>
            <person name="Kono N."/>
            <person name="Nakamura H."/>
            <person name="Mori M."/>
            <person name="Yoshida Y."/>
            <person name="Ohtoshi R."/>
            <person name="Malay A.D."/>
            <person name="Moran D.A.P."/>
            <person name="Tomita M."/>
            <person name="Numata K."/>
            <person name="Arakawa K."/>
        </authorList>
    </citation>
    <scope>NUCLEOTIDE SEQUENCE</scope>
</reference>
<dbReference type="AlphaFoldDB" id="A0A8X6I0I0"/>
<keyword evidence="4" id="KW-1185">Reference proteome</keyword>
<dbReference type="CDD" id="cd21134">
    <property type="entry name" value="YTH"/>
    <property type="match status" value="1"/>
</dbReference>
<organism evidence="3 4">
    <name type="scientific">Trichonephila clavata</name>
    <name type="common">Joro spider</name>
    <name type="synonym">Nephila clavata</name>
    <dbReference type="NCBI Taxonomy" id="2740835"/>
    <lineage>
        <taxon>Eukaryota</taxon>
        <taxon>Metazoa</taxon>
        <taxon>Ecdysozoa</taxon>
        <taxon>Arthropoda</taxon>
        <taxon>Chelicerata</taxon>
        <taxon>Arachnida</taxon>
        <taxon>Araneae</taxon>
        <taxon>Araneomorphae</taxon>
        <taxon>Entelegynae</taxon>
        <taxon>Araneoidea</taxon>
        <taxon>Nephilidae</taxon>
        <taxon>Trichonephila</taxon>
    </lineage>
</organism>
<dbReference type="InterPro" id="IPR007275">
    <property type="entry name" value="YTH_domain"/>
</dbReference>
<gene>
    <name evidence="3" type="primary">ythdf2</name>
    <name evidence="3" type="ORF">TNCT_641312</name>
</gene>
<evidence type="ECO:0000259" key="2">
    <source>
        <dbReference type="PROSITE" id="PS50882"/>
    </source>
</evidence>
<dbReference type="InterPro" id="IPR045168">
    <property type="entry name" value="YTH_prot"/>
</dbReference>
<dbReference type="Pfam" id="PF04146">
    <property type="entry name" value="YTH"/>
    <property type="match status" value="1"/>
</dbReference>
<name>A0A8X6I0I0_TRICU</name>
<evidence type="ECO:0000256" key="1">
    <source>
        <dbReference type="SAM" id="MobiDB-lite"/>
    </source>
</evidence>
<dbReference type="GO" id="GO:0061157">
    <property type="term" value="P:mRNA destabilization"/>
    <property type="evidence" value="ECO:0007669"/>
    <property type="project" value="TreeGrafter"/>
</dbReference>
<feature type="compositionally biased region" description="Polar residues" evidence="1">
    <location>
        <begin position="336"/>
        <end position="345"/>
    </location>
</feature>
<feature type="region of interest" description="Disordered" evidence="1">
    <location>
        <begin position="1"/>
        <end position="49"/>
    </location>
</feature>
<dbReference type="OrthoDB" id="306690at2759"/>
<feature type="region of interest" description="Disordered" evidence="1">
    <location>
        <begin position="241"/>
        <end position="350"/>
    </location>
</feature>
<dbReference type="EMBL" id="BMAO01019840">
    <property type="protein sequence ID" value="GFR33242.1"/>
    <property type="molecule type" value="Genomic_DNA"/>
</dbReference>
<dbReference type="GO" id="GO:0003729">
    <property type="term" value="F:mRNA binding"/>
    <property type="evidence" value="ECO:0007669"/>
    <property type="project" value="TreeGrafter"/>
</dbReference>
<dbReference type="GO" id="GO:1990247">
    <property type="term" value="F:N6-methyladenosine-containing RNA reader activity"/>
    <property type="evidence" value="ECO:0007669"/>
    <property type="project" value="TreeGrafter"/>
</dbReference>
<comment type="caution">
    <text evidence="3">The sequence shown here is derived from an EMBL/GenBank/DDBJ whole genome shotgun (WGS) entry which is preliminary data.</text>
</comment>
<feature type="domain" description="YTH" evidence="2">
    <location>
        <begin position="376"/>
        <end position="508"/>
    </location>
</feature>
<evidence type="ECO:0000313" key="4">
    <source>
        <dbReference type="Proteomes" id="UP000887116"/>
    </source>
</evidence>
<dbReference type="Gene3D" id="3.10.590.10">
    <property type="entry name" value="ph1033 like domains"/>
    <property type="match status" value="1"/>
</dbReference>
<dbReference type="PANTHER" id="PTHR12357">
    <property type="entry name" value="YTH YT521-B HOMOLOGY DOMAIN-CONTAINING"/>
    <property type="match status" value="1"/>
</dbReference>
<evidence type="ECO:0000313" key="3">
    <source>
        <dbReference type="EMBL" id="GFR33242.1"/>
    </source>
</evidence>
<protein>
    <submittedName>
        <fullName evidence="3">YTH domain-containing family protein 2</fullName>
    </submittedName>
</protein>
<dbReference type="GO" id="GO:0005737">
    <property type="term" value="C:cytoplasm"/>
    <property type="evidence" value="ECO:0007669"/>
    <property type="project" value="TreeGrafter"/>
</dbReference>
<feature type="compositionally biased region" description="Low complexity" evidence="1">
    <location>
        <begin position="311"/>
        <end position="335"/>
    </location>
</feature>
<accession>A0A8X6I0I0</accession>
<proteinExistence type="predicted"/>
<dbReference type="Proteomes" id="UP000887116">
    <property type="component" value="Unassembled WGS sequence"/>
</dbReference>
<dbReference type="PANTHER" id="PTHR12357:SF89">
    <property type="entry name" value="YTH DOMAIN-CONTAINING FAMILY PROTEIN"/>
    <property type="match status" value="1"/>
</dbReference>